<dbReference type="Gene3D" id="3.20.20.100">
    <property type="entry name" value="NADP-dependent oxidoreductase domain"/>
    <property type="match status" value="1"/>
</dbReference>
<dbReference type="Proteomes" id="UP000092730">
    <property type="component" value="Chromosome 7"/>
</dbReference>
<reference evidence="8" key="3">
    <citation type="submission" date="2014-01" db="EMBL/GenBank/DDBJ databases">
        <title>Evolution of pathogenesis and genome organization in the Tremellales.</title>
        <authorList>
            <person name="Cuomo C."/>
            <person name="Litvintseva A."/>
            <person name="Heitman J."/>
            <person name="Chen Y."/>
            <person name="Sun S."/>
            <person name="Springer D."/>
            <person name="Dromer F."/>
            <person name="Young S."/>
            <person name="Zeng Q."/>
            <person name="Chapman S."/>
            <person name="Gujja S."/>
            <person name="Saif S."/>
            <person name="Birren B."/>
        </authorList>
    </citation>
    <scope>NUCLEOTIDE SEQUENCE</scope>
    <source>
        <strain evidence="8">CBS 10118</strain>
    </source>
</reference>
<sequence>MPWTDIKLNDGREIPGISFGSSRHSGDTVSTVDEAIHAGFDSIDTAQIYRSEGAVGQAIKQSGLSRDDLWITTKWSGLKSAKESIEDSLHDLGVDYVDLYLIHFPGVTKGDIPGSWKHLEEFKKLGYAKSIGVSNFEVSDLKELLSQAHVKPSVNQIPFHPDILLKQEPLVKYLKEHDIAIEGYSPLAPLWNDDKKSPVLKVVKDIAGKRDVPEERVLLAWSRAKGVIPVTSSSTKSRIESFIAAGDLKLTTEEVEAIDKAGYKTAKNAEIRRKVVTGFKWATAAGLVTYLALTRFT</sequence>
<evidence type="ECO:0000256" key="5">
    <source>
        <dbReference type="PIRSR" id="PIRSR000097-2"/>
    </source>
</evidence>
<dbReference type="PRINTS" id="PR00069">
    <property type="entry name" value="ALDKETRDTASE"/>
</dbReference>
<dbReference type="FunFam" id="3.20.20.100:FF:000002">
    <property type="entry name" value="2,5-diketo-D-gluconic acid reductase A"/>
    <property type="match status" value="1"/>
</dbReference>
<gene>
    <name evidence="8" type="ORF">I302_07675</name>
    <name evidence="9" type="ORF">I302_107961</name>
</gene>
<dbReference type="GO" id="GO:0016616">
    <property type="term" value="F:oxidoreductase activity, acting on the CH-OH group of donors, NAD or NADP as acceptor"/>
    <property type="evidence" value="ECO:0007669"/>
    <property type="project" value="UniProtKB-ARBA"/>
</dbReference>
<dbReference type="PIRSF" id="PIRSF000097">
    <property type="entry name" value="AKR"/>
    <property type="match status" value="1"/>
</dbReference>
<feature type="active site" description="Proton donor" evidence="4">
    <location>
        <position position="49"/>
    </location>
</feature>
<dbReference type="InterPro" id="IPR020471">
    <property type="entry name" value="AKR"/>
</dbReference>
<dbReference type="PANTHER" id="PTHR43827:SF3">
    <property type="entry name" value="NADP-DEPENDENT OXIDOREDUCTASE DOMAIN-CONTAINING PROTEIN"/>
    <property type="match status" value="1"/>
</dbReference>
<organism evidence="8">
    <name type="scientific">Kwoniella bestiolae CBS 10118</name>
    <dbReference type="NCBI Taxonomy" id="1296100"/>
    <lineage>
        <taxon>Eukaryota</taxon>
        <taxon>Fungi</taxon>
        <taxon>Dikarya</taxon>
        <taxon>Basidiomycota</taxon>
        <taxon>Agaricomycotina</taxon>
        <taxon>Tremellomycetes</taxon>
        <taxon>Tremellales</taxon>
        <taxon>Cryptococcaceae</taxon>
        <taxon>Kwoniella</taxon>
    </lineage>
</organism>
<dbReference type="GeneID" id="30212074"/>
<dbReference type="PANTHER" id="PTHR43827">
    <property type="entry name" value="2,5-DIKETO-D-GLUCONIC ACID REDUCTASE"/>
    <property type="match status" value="1"/>
</dbReference>
<evidence type="ECO:0000256" key="1">
    <source>
        <dbReference type="ARBA" id="ARBA00007905"/>
    </source>
</evidence>
<dbReference type="STRING" id="1296100.A0A1B9FX46"/>
<reference evidence="9" key="4">
    <citation type="submission" date="2024-02" db="EMBL/GenBank/DDBJ databases">
        <title>Comparative genomics of Cryptococcus and Kwoniella reveals pathogenesis evolution and contrasting modes of karyotype evolution via chromosome fusion or intercentromeric recombination.</title>
        <authorList>
            <person name="Coelho M.A."/>
            <person name="David-Palma M."/>
            <person name="Shea T."/>
            <person name="Bowers K."/>
            <person name="McGinley-Smith S."/>
            <person name="Mohammad A.W."/>
            <person name="Gnirke A."/>
            <person name="Yurkov A.M."/>
            <person name="Nowrousian M."/>
            <person name="Sun S."/>
            <person name="Cuomo C.A."/>
            <person name="Heitman J."/>
        </authorList>
    </citation>
    <scope>NUCLEOTIDE SEQUENCE</scope>
    <source>
        <strain evidence="9">CBS 10118</strain>
    </source>
</reference>
<accession>A0A1B9FX46</accession>
<dbReference type="AlphaFoldDB" id="A0A1B9FX46"/>
<evidence type="ECO:0000313" key="10">
    <source>
        <dbReference type="Proteomes" id="UP000092730"/>
    </source>
</evidence>
<dbReference type="InterPro" id="IPR044494">
    <property type="entry name" value="AKR3C2/3"/>
</dbReference>
<dbReference type="InterPro" id="IPR018170">
    <property type="entry name" value="Aldo/ket_reductase_CS"/>
</dbReference>
<dbReference type="CDD" id="cd19120">
    <property type="entry name" value="AKR_AKR3C2-3"/>
    <property type="match status" value="1"/>
</dbReference>
<dbReference type="InterPro" id="IPR036812">
    <property type="entry name" value="NAD(P)_OxRdtase_dom_sf"/>
</dbReference>
<evidence type="ECO:0000256" key="2">
    <source>
        <dbReference type="ARBA" id="ARBA00022857"/>
    </source>
</evidence>
<dbReference type="OrthoDB" id="416253at2759"/>
<evidence type="ECO:0000259" key="7">
    <source>
        <dbReference type="Pfam" id="PF00248"/>
    </source>
</evidence>
<keyword evidence="10" id="KW-1185">Reference proteome</keyword>
<dbReference type="GO" id="GO:0016652">
    <property type="term" value="F:oxidoreductase activity, acting on NAD(P)H as acceptor"/>
    <property type="evidence" value="ECO:0007669"/>
    <property type="project" value="InterPro"/>
</dbReference>
<evidence type="ECO:0000313" key="9">
    <source>
        <dbReference type="EMBL" id="WVW85923.1"/>
    </source>
</evidence>
<dbReference type="VEuPathDB" id="FungiDB:I302_07675"/>
<dbReference type="EMBL" id="CP144547">
    <property type="protein sequence ID" value="WVW85923.1"/>
    <property type="molecule type" value="Genomic_DNA"/>
</dbReference>
<dbReference type="EMBL" id="KI894024">
    <property type="protein sequence ID" value="OCF23321.1"/>
    <property type="molecule type" value="Genomic_DNA"/>
</dbReference>
<reference evidence="9" key="2">
    <citation type="submission" date="2013-07" db="EMBL/GenBank/DDBJ databases">
        <authorList>
            <consortium name="The Broad Institute Genome Sequencing Platform"/>
            <person name="Cuomo C."/>
            <person name="Litvintseva A."/>
            <person name="Chen Y."/>
            <person name="Heitman J."/>
            <person name="Sun S."/>
            <person name="Springer D."/>
            <person name="Dromer F."/>
            <person name="Young S.K."/>
            <person name="Zeng Q."/>
            <person name="Gargeya S."/>
            <person name="Fitzgerald M."/>
            <person name="Abouelleil A."/>
            <person name="Alvarado L."/>
            <person name="Berlin A.M."/>
            <person name="Chapman S.B."/>
            <person name="Dewar J."/>
            <person name="Goldberg J."/>
            <person name="Griggs A."/>
            <person name="Gujja S."/>
            <person name="Hansen M."/>
            <person name="Howarth C."/>
            <person name="Imamovic A."/>
            <person name="Larimer J."/>
            <person name="McCowan C."/>
            <person name="Murphy C."/>
            <person name="Pearson M."/>
            <person name="Priest M."/>
            <person name="Roberts A."/>
            <person name="Saif S."/>
            <person name="Shea T."/>
            <person name="Sykes S."/>
            <person name="Wortman J."/>
            <person name="Nusbaum C."/>
            <person name="Birren B."/>
        </authorList>
    </citation>
    <scope>NUCLEOTIDE SEQUENCE</scope>
    <source>
        <strain evidence="9">CBS 10118</strain>
    </source>
</reference>
<dbReference type="PROSITE" id="PS00062">
    <property type="entry name" value="ALDOKETO_REDUCTASE_2"/>
    <property type="match status" value="1"/>
</dbReference>
<keyword evidence="2" id="KW-0521">NADP</keyword>
<dbReference type="InterPro" id="IPR023210">
    <property type="entry name" value="NADP_OxRdtase_dom"/>
</dbReference>
<dbReference type="RefSeq" id="XP_019044391.1">
    <property type="nucleotide sequence ID" value="XM_019194268.1"/>
</dbReference>
<reference evidence="8" key="1">
    <citation type="submission" date="2013-07" db="EMBL/GenBank/DDBJ databases">
        <title>The Genome Sequence of Cryptococcus bestiolae CBS10118.</title>
        <authorList>
            <consortium name="The Broad Institute Genome Sequencing Platform"/>
            <person name="Cuomo C."/>
            <person name="Litvintseva A."/>
            <person name="Chen Y."/>
            <person name="Heitman J."/>
            <person name="Sun S."/>
            <person name="Springer D."/>
            <person name="Dromer F."/>
            <person name="Young S.K."/>
            <person name="Zeng Q."/>
            <person name="Gargeya S."/>
            <person name="Fitzgerald M."/>
            <person name="Abouelleil A."/>
            <person name="Alvarado L."/>
            <person name="Berlin A.M."/>
            <person name="Chapman S.B."/>
            <person name="Dewar J."/>
            <person name="Goldberg J."/>
            <person name="Griggs A."/>
            <person name="Gujja S."/>
            <person name="Hansen M."/>
            <person name="Howarth C."/>
            <person name="Imamovic A."/>
            <person name="Larimer J."/>
            <person name="McCowan C."/>
            <person name="Murphy C."/>
            <person name="Pearson M."/>
            <person name="Priest M."/>
            <person name="Roberts A."/>
            <person name="Saif S."/>
            <person name="Shea T."/>
            <person name="Sykes S."/>
            <person name="Wortman J."/>
            <person name="Nusbaum C."/>
            <person name="Birren B."/>
        </authorList>
    </citation>
    <scope>NUCLEOTIDE SEQUENCE [LARGE SCALE GENOMIC DNA]</scope>
    <source>
        <strain evidence="8">CBS 10118</strain>
    </source>
</reference>
<dbReference type="KEGG" id="kbi:30212074"/>
<keyword evidence="3" id="KW-0560">Oxidoreductase</keyword>
<feature type="binding site" evidence="5">
    <location>
        <position position="103"/>
    </location>
    <ligand>
        <name>substrate</name>
    </ligand>
</feature>
<protein>
    <recommendedName>
        <fullName evidence="7">NADP-dependent oxidoreductase domain-containing protein</fullName>
    </recommendedName>
</protein>
<evidence type="ECO:0000256" key="6">
    <source>
        <dbReference type="PIRSR" id="PIRSR000097-3"/>
    </source>
</evidence>
<evidence type="ECO:0000256" key="4">
    <source>
        <dbReference type="PIRSR" id="PIRSR000097-1"/>
    </source>
</evidence>
<comment type="similarity">
    <text evidence="1">Belongs to the aldo/keto reductase family.</text>
</comment>
<evidence type="ECO:0000256" key="3">
    <source>
        <dbReference type="ARBA" id="ARBA00023002"/>
    </source>
</evidence>
<feature type="domain" description="NADP-dependent oxidoreductase" evidence="7">
    <location>
        <begin position="28"/>
        <end position="261"/>
    </location>
</feature>
<dbReference type="Pfam" id="PF00248">
    <property type="entry name" value="Aldo_ket_red"/>
    <property type="match status" value="1"/>
</dbReference>
<evidence type="ECO:0000313" key="8">
    <source>
        <dbReference type="EMBL" id="OCF23321.1"/>
    </source>
</evidence>
<feature type="site" description="Lowers pKa of active site Tyr" evidence="6">
    <location>
        <position position="74"/>
    </location>
</feature>
<name>A0A1B9FX46_9TREE</name>
<proteinExistence type="inferred from homology"/>
<dbReference type="SUPFAM" id="SSF51430">
    <property type="entry name" value="NAD(P)-linked oxidoreductase"/>
    <property type="match status" value="1"/>
</dbReference>